<reference evidence="1" key="1">
    <citation type="submission" date="2021-01" db="EMBL/GenBank/DDBJ databases">
        <authorList>
            <person name="Corre E."/>
            <person name="Pelletier E."/>
            <person name="Niang G."/>
            <person name="Scheremetjew M."/>
            <person name="Finn R."/>
            <person name="Kale V."/>
            <person name="Holt S."/>
            <person name="Cochrane G."/>
            <person name="Meng A."/>
            <person name="Brown T."/>
            <person name="Cohen L."/>
        </authorList>
    </citation>
    <scope>NUCLEOTIDE SEQUENCE</scope>
    <source>
        <strain evidence="1">10249 10 AB</strain>
    </source>
</reference>
<protein>
    <submittedName>
        <fullName evidence="1">Uncharacterized protein</fullName>
    </submittedName>
</protein>
<name>A0A7S4AK32_9STRA</name>
<dbReference type="AlphaFoldDB" id="A0A7S4AK32"/>
<gene>
    <name evidence="1" type="ORF">PAUS00366_LOCUS11189</name>
</gene>
<dbReference type="EMBL" id="HBIX01015393">
    <property type="protein sequence ID" value="CAE0718435.1"/>
    <property type="molecule type" value="Transcribed_RNA"/>
</dbReference>
<organism evidence="1">
    <name type="scientific">Pseudo-nitzschia australis</name>
    <dbReference type="NCBI Taxonomy" id="44445"/>
    <lineage>
        <taxon>Eukaryota</taxon>
        <taxon>Sar</taxon>
        <taxon>Stramenopiles</taxon>
        <taxon>Ochrophyta</taxon>
        <taxon>Bacillariophyta</taxon>
        <taxon>Bacillariophyceae</taxon>
        <taxon>Bacillariophycidae</taxon>
        <taxon>Bacillariales</taxon>
        <taxon>Bacillariaceae</taxon>
        <taxon>Pseudo-nitzschia</taxon>
    </lineage>
</organism>
<proteinExistence type="predicted"/>
<sequence>MWKAFSLKRLHTEKKKERRGKGRFAARCLSFSSFTTLTSRSEDSNYLDRTNHRSSSIDLNSIPLVCLVSYENENTTERQSRTSGGDDVAVADFVENSNLYGRNSMVGLDIDDDDDEKSLVSEQEMEEVARNYDEYEYECDEHIKLREAGGNDYEDDYYYKNGVTNNRYFTCEKKTQARVMESRIDRFLAFENTVPANNGSQGVADVSQDTAVADVTGNKTEERQPVESKVLGTTSVEADDGVPIDGCKDVRVRFGSVEIHVLEPELRGSSVPMRGPPLHLGRKKLSYQKYESVDAHHEDTKSLGGRRKLNQLLLSPQERIGVLLECGYTMREIQSSVRKCGIVRTARIRSARYSSRNNNFLLGLQTKLRAHACSKSESKTKKTARIDVYP</sequence>
<evidence type="ECO:0000313" key="1">
    <source>
        <dbReference type="EMBL" id="CAE0718435.1"/>
    </source>
</evidence>
<accession>A0A7S4AK32</accession>